<dbReference type="EMBL" id="JAGSXH010000007">
    <property type="protein sequence ID" value="MBS2962101.1"/>
    <property type="molecule type" value="Genomic_DNA"/>
</dbReference>
<dbReference type="Proteomes" id="UP000677913">
    <property type="component" value="Unassembled WGS sequence"/>
</dbReference>
<reference evidence="1" key="1">
    <citation type="submission" date="2021-04" db="EMBL/GenBank/DDBJ databases">
        <title>Genome based classification of Actinospica acidithermotolerans sp. nov., an actinobacterium isolated from an Indonesian hot spring.</title>
        <authorList>
            <person name="Kusuma A.B."/>
            <person name="Putra K.E."/>
            <person name="Nafisah S."/>
            <person name="Loh J."/>
            <person name="Nouioui I."/>
            <person name="Goodfellow M."/>
        </authorList>
    </citation>
    <scope>NUCLEOTIDE SEQUENCE</scope>
    <source>
        <strain evidence="1">DSM 45618</strain>
    </source>
</reference>
<accession>A0A8J7WH11</accession>
<evidence type="ECO:0000313" key="2">
    <source>
        <dbReference type="Proteomes" id="UP000677913"/>
    </source>
</evidence>
<proteinExistence type="predicted"/>
<evidence type="ECO:0000313" key="1">
    <source>
        <dbReference type="EMBL" id="MBS2962101.1"/>
    </source>
</evidence>
<dbReference type="AlphaFoldDB" id="A0A8J7WH11"/>
<dbReference type="RefSeq" id="WP_211464415.1">
    <property type="nucleotide sequence ID" value="NZ_JAGSXH010000007.1"/>
</dbReference>
<organism evidence="1 2">
    <name type="scientific">Actinocrinis puniceicyclus</name>
    <dbReference type="NCBI Taxonomy" id="977794"/>
    <lineage>
        <taxon>Bacteria</taxon>
        <taxon>Bacillati</taxon>
        <taxon>Actinomycetota</taxon>
        <taxon>Actinomycetes</taxon>
        <taxon>Catenulisporales</taxon>
        <taxon>Actinospicaceae</taxon>
        <taxon>Actinocrinis</taxon>
    </lineage>
</organism>
<comment type="caution">
    <text evidence="1">The sequence shown here is derived from an EMBL/GenBank/DDBJ whole genome shotgun (WGS) entry which is preliminary data.</text>
</comment>
<sequence length="68" mass="7139">MADTTQAVYLELAVRALENGDRPALAGALASLDPATLDHLAAVLAHPVWAGLANHYPQALAAMPLPRR</sequence>
<gene>
    <name evidence="1" type="ORF">KGA66_03510</name>
</gene>
<protein>
    <submittedName>
        <fullName evidence="1">Uncharacterized protein</fullName>
    </submittedName>
</protein>
<name>A0A8J7WH11_9ACTN</name>
<keyword evidence="2" id="KW-1185">Reference proteome</keyword>